<dbReference type="PROSITE" id="PS50968">
    <property type="entry name" value="BIOTINYL_LIPOYL"/>
    <property type="match status" value="1"/>
</dbReference>
<dbReference type="InterPro" id="IPR000089">
    <property type="entry name" value="Biotin_lipoyl"/>
</dbReference>
<dbReference type="CDD" id="cd06850">
    <property type="entry name" value="biotinyl_domain"/>
    <property type="match status" value="1"/>
</dbReference>
<proteinExistence type="predicted"/>
<dbReference type="PROSITE" id="PS00188">
    <property type="entry name" value="BIOTIN"/>
    <property type="match status" value="1"/>
</dbReference>
<organism evidence="3 4">
    <name type="scientific">Bizionia myxarmorum</name>
    <dbReference type="NCBI Taxonomy" id="291186"/>
    <lineage>
        <taxon>Bacteria</taxon>
        <taxon>Pseudomonadati</taxon>
        <taxon>Bacteroidota</taxon>
        <taxon>Flavobacteriia</taxon>
        <taxon>Flavobacteriales</taxon>
        <taxon>Flavobacteriaceae</taxon>
        <taxon>Bizionia</taxon>
    </lineage>
</organism>
<dbReference type="PANTHER" id="PTHR45266:SF3">
    <property type="entry name" value="OXALOACETATE DECARBOXYLASE ALPHA CHAIN"/>
    <property type="match status" value="1"/>
</dbReference>
<dbReference type="PANTHER" id="PTHR45266">
    <property type="entry name" value="OXALOACETATE DECARBOXYLASE ALPHA CHAIN"/>
    <property type="match status" value="1"/>
</dbReference>
<dbReference type="Proteomes" id="UP000323720">
    <property type="component" value="Unassembled WGS sequence"/>
</dbReference>
<keyword evidence="4" id="KW-1185">Reference proteome</keyword>
<dbReference type="Gene3D" id="2.40.50.100">
    <property type="match status" value="1"/>
</dbReference>
<gene>
    <name evidence="3" type="ORF">ES674_08700</name>
</gene>
<evidence type="ECO:0000313" key="3">
    <source>
        <dbReference type="EMBL" id="TYB79812.1"/>
    </source>
</evidence>
<name>A0A5D0RE75_9FLAO</name>
<dbReference type="InterPro" id="IPR050709">
    <property type="entry name" value="Biotin_Carboxyl_Carrier/Decarb"/>
</dbReference>
<feature type="domain" description="Lipoyl-binding" evidence="2">
    <location>
        <begin position="83"/>
        <end position="161"/>
    </location>
</feature>
<dbReference type="FunFam" id="2.40.50.100:FF:000003">
    <property type="entry name" value="Acetyl-CoA carboxylase biotin carboxyl carrier protein"/>
    <property type="match status" value="1"/>
</dbReference>
<dbReference type="Pfam" id="PF00364">
    <property type="entry name" value="Biotin_lipoyl"/>
    <property type="match status" value="1"/>
</dbReference>
<evidence type="ECO:0000313" key="4">
    <source>
        <dbReference type="Proteomes" id="UP000323720"/>
    </source>
</evidence>
<reference evidence="3 4" key="1">
    <citation type="submission" date="2019-08" db="EMBL/GenBank/DDBJ databases">
        <title>Genomes of Antarctic Bizionia species.</title>
        <authorList>
            <person name="Bowman J.P."/>
        </authorList>
    </citation>
    <scope>NUCLEOTIDE SEQUENCE [LARGE SCALE GENOMIC DNA]</scope>
    <source>
        <strain evidence="3 4">ADA-4</strain>
    </source>
</reference>
<dbReference type="InterPro" id="IPR011053">
    <property type="entry name" value="Single_hybrid_motif"/>
</dbReference>
<dbReference type="OrthoDB" id="9812676at2"/>
<comment type="caution">
    <text evidence="3">The sequence shown here is derived from an EMBL/GenBank/DDBJ whole genome shotgun (WGS) entry which is preliminary data.</text>
</comment>
<dbReference type="SUPFAM" id="SSF51230">
    <property type="entry name" value="Single hybrid motif"/>
    <property type="match status" value="1"/>
</dbReference>
<dbReference type="RefSeq" id="WP_148403540.1">
    <property type="nucleotide sequence ID" value="NZ_VSKK01000001.1"/>
</dbReference>
<sequence>MSPIYQTKVNNTYDFELTQEAVEALDSVKETNSNYHIINNDTNYKAEIVSSNFITKHYQMKINGNLYSIAIEDHLDTLIKDLGFEIGASKQVNDIKAPMPGLILDIAVQVGQEVEENDTLLILEAMKMENVITSPRSGFIKSISVKQGDAVDKSQLLIEFEA</sequence>
<protein>
    <submittedName>
        <fullName evidence="3">Acetyl-CoA carboxylase biotin carboxyl carrier protein subunit</fullName>
    </submittedName>
</protein>
<dbReference type="EMBL" id="VSKK01000001">
    <property type="protein sequence ID" value="TYB79812.1"/>
    <property type="molecule type" value="Genomic_DNA"/>
</dbReference>
<evidence type="ECO:0000256" key="1">
    <source>
        <dbReference type="ARBA" id="ARBA00023267"/>
    </source>
</evidence>
<dbReference type="InterPro" id="IPR001882">
    <property type="entry name" value="Biotin_BS"/>
</dbReference>
<evidence type="ECO:0000259" key="2">
    <source>
        <dbReference type="PROSITE" id="PS50968"/>
    </source>
</evidence>
<accession>A0A5D0RE75</accession>
<dbReference type="AlphaFoldDB" id="A0A5D0RE75"/>
<keyword evidence="1" id="KW-0092">Biotin</keyword>